<feature type="region of interest" description="Disordered" evidence="2">
    <location>
        <begin position="325"/>
        <end position="347"/>
    </location>
</feature>
<organism evidence="3 4">
    <name type="scientific">Blomia tropicalis</name>
    <name type="common">Mite</name>
    <dbReference type="NCBI Taxonomy" id="40697"/>
    <lineage>
        <taxon>Eukaryota</taxon>
        <taxon>Metazoa</taxon>
        <taxon>Ecdysozoa</taxon>
        <taxon>Arthropoda</taxon>
        <taxon>Chelicerata</taxon>
        <taxon>Arachnida</taxon>
        <taxon>Acari</taxon>
        <taxon>Acariformes</taxon>
        <taxon>Sarcoptiformes</taxon>
        <taxon>Astigmata</taxon>
        <taxon>Glycyphagoidea</taxon>
        <taxon>Echimyopodidae</taxon>
        <taxon>Blomia</taxon>
    </lineage>
</organism>
<dbReference type="EMBL" id="JAPWDV010000004">
    <property type="protein sequence ID" value="KAJ6215698.1"/>
    <property type="molecule type" value="Genomic_DNA"/>
</dbReference>
<dbReference type="AlphaFoldDB" id="A0A9Q0LYZ1"/>
<gene>
    <name evidence="3" type="ORF">RDWZM_010198</name>
</gene>
<protein>
    <submittedName>
        <fullName evidence="3">Uncharacterized protein</fullName>
    </submittedName>
</protein>
<dbReference type="Proteomes" id="UP001142055">
    <property type="component" value="Chromosome 4"/>
</dbReference>
<sequence length="357" mass="40792">MVHSPNSIDEDYLVFCKQDDIDPNMYLDNDGDGTGGDDGDLKHSKASYDLAKELVDAETEPLITLDHRPRGLQSILSDPKARKFHQRMFGFVKPKATVCLQPRIIPSRNFYFDYFSDEEDGGVDDNIDGGELADDECVDNHGNSRTEELPISRSTTGNCLPALNGRERWIREPGSSRVYKVRFPASVNETRSPSLPVRERIITTRQRTYMAEMTIKEGSDLEDEMELAIENAKKRNERKQLKRRIKKNENCAKEKSISSINDDENNQHQVEIIDANNNDPCSMDNGKANFLFIPKRESMIKGKGNSEGRTSKWKLFSRVRKFFTKHDSSSKSDETNKPTSQRYEKLPRIMSLLETSL</sequence>
<reference evidence="3" key="1">
    <citation type="submission" date="2022-12" db="EMBL/GenBank/DDBJ databases">
        <title>Genome assemblies of Blomia tropicalis.</title>
        <authorList>
            <person name="Cui Y."/>
        </authorList>
    </citation>
    <scope>NUCLEOTIDE SEQUENCE</scope>
    <source>
        <tissue evidence="3">Adult mites</tissue>
    </source>
</reference>
<evidence type="ECO:0000256" key="2">
    <source>
        <dbReference type="SAM" id="MobiDB-lite"/>
    </source>
</evidence>
<feature type="coiled-coil region" evidence="1">
    <location>
        <begin position="222"/>
        <end position="251"/>
    </location>
</feature>
<evidence type="ECO:0000256" key="1">
    <source>
        <dbReference type="SAM" id="Coils"/>
    </source>
</evidence>
<name>A0A9Q0LYZ1_BLOTA</name>
<evidence type="ECO:0000313" key="4">
    <source>
        <dbReference type="Proteomes" id="UP001142055"/>
    </source>
</evidence>
<keyword evidence="4" id="KW-1185">Reference proteome</keyword>
<evidence type="ECO:0000313" key="3">
    <source>
        <dbReference type="EMBL" id="KAJ6215698.1"/>
    </source>
</evidence>
<comment type="caution">
    <text evidence="3">The sequence shown here is derived from an EMBL/GenBank/DDBJ whole genome shotgun (WGS) entry which is preliminary data.</text>
</comment>
<accession>A0A9Q0LYZ1</accession>
<keyword evidence="1" id="KW-0175">Coiled coil</keyword>
<proteinExistence type="predicted"/>